<comment type="subcellular location">
    <subcellularLocation>
        <location evidence="1">Nucleus</location>
    </subcellularLocation>
</comment>
<feature type="compositionally biased region" description="Low complexity" evidence="3">
    <location>
        <begin position="48"/>
        <end position="65"/>
    </location>
</feature>
<feature type="compositionally biased region" description="Basic and acidic residues" evidence="3">
    <location>
        <begin position="195"/>
        <end position="218"/>
    </location>
</feature>
<dbReference type="EMBL" id="KE361632">
    <property type="protein sequence ID" value="EPQ29140.1"/>
    <property type="molecule type" value="Genomic_DNA"/>
</dbReference>
<evidence type="ECO:0000256" key="1">
    <source>
        <dbReference type="ARBA" id="ARBA00004123"/>
    </source>
</evidence>
<dbReference type="GO" id="GO:0071008">
    <property type="term" value="C:U2-type post-mRNA release spliceosomal complex"/>
    <property type="evidence" value="ECO:0007669"/>
    <property type="project" value="InterPro"/>
</dbReference>
<reference evidence="4 5" key="1">
    <citation type="journal article" date="2013" name="Plant Cell">
        <title>The transition from a phytopathogenic smut ancestor to an anamorphic biocontrol agent deciphered by comparative whole-genome analysis.</title>
        <authorList>
            <person name="Lefebvre F."/>
            <person name="Joly D.L."/>
            <person name="Labbe C."/>
            <person name="Teichmann B."/>
            <person name="Linning R."/>
            <person name="Belzile F."/>
            <person name="Bakkeren G."/>
            <person name="Belanger R.R."/>
        </authorList>
    </citation>
    <scope>NUCLEOTIDE SEQUENCE [LARGE SCALE GENOMIC DNA]</scope>
    <source>
        <strain evidence="4 5">PF-1</strain>
    </source>
</reference>
<dbReference type="eggNOG" id="KOG2136">
    <property type="taxonomic scope" value="Eukaryota"/>
</dbReference>
<feature type="compositionally biased region" description="Basic and acidic residues" evidence="3">
    <location>
        <begin position="483"/>
        <end position="492"/>
    </location>
</feature>
<dbReference type="KEGG" id="pfp:PFL1_03428"/>
<sequence>MNLDSDDDHQQQQQQQHTQPLETSFVKRSRPRGAGLRTKSSAFSGDPSSTAATAADKSAEASTSSVPASTSGNAAATSIPPARRRVGAISLDLDNDDDTASRPQPGTSTPAARRDAPAADDEDLASSSVVFRSRNRAANRIGGGSTTASTSSSSSLSRTAAAAAVATTSGRKKISFAALDGEEQAEDQQGSEPGFEIRRSQLASRGKEARKKEREGVKQRLVAPNTLSLDQASITAEPPDANGATPTSQASYSSSYLAELKASTPSLSSRPGGSAAFTNFEVRDPMAMQIDDDGADAAPRDYDDADDDQSLARTKFSADFAHDGIPSESVIRAAKEKRARMRKELLERNGGGFGAGDDFISLGGGGKASSSRAMRLFGEASSKASGDDYQGPHPESRLQREEDEYGDGEEEYAEYTGATERIPIGKKAEQEYKLQQRREMQEALTDGRSDYAGLADDHEVDEDEEEWERAQLRRTEMPGIKQKQQEHREKSPYRPAEIPLTAPLPTMTSASARLARKMRELEESAEAHATVVEDADKGLEALLQGEKENKEEVVEAEEKESWFRELEQFVTSLAGFMEAKAPRIDDVERDYVDMLVERTRLVQRARAKRMEDELALFWGVPSSSVLPPLPKTGEPDDQQRQQQQQTEQQQTDDLQLEPSPMEDGDFNSAVRLQRQSDAALMAQVDADELSASDAAAFEVAWRALSDRLSSALSDVKAPEYLDVAARLPASSPSSEPSLHPRSVVSRFSEWRRRYPLEYAQAWGGLAIASIWEFYARLEMALSDPLLPSSSSSSSKGGAGLEHYRWHREAIVYAEPSHHDDDDVAAPEGEAAGGDDEILLTIVQNVVLPRLTTLAERAAYDPWDKKQTQAVLRGVQEASYVVDKAGVRFQTLITSYLGLFRQHTTALVESMAGPPGLAAPSIHPSTPAALTGFVRRLITTLLTNLVSWSRHVSPGWHGARTELLGLIDDLLGRVLWPLVVRAKGFGVGGAEAAQRVLELVPHHLVSPDVWARWKALVDNAPL</sequence>
<dbReference type="GO" id="GO:0003677">
    <property type="term" value="F:DNA binding"/>
    <property type="evidence" value="ECO:0007669"/>
    <property type="project" value="InterPro"/>
</dbReference>
<dbReference type="GO" id="GO:0000390">
    <property type="term" value="P:spliceosomal complex disassembly"/>
    <property type="evidence" value="ECO:0007669"/>
    <property type="project" value="InterPro"/>
</dbReference>
<keyword evidence="2" id="KW-0539">Nucleus</keyword>
<dbReference type="RefSeq" id="XP_007879136.1">
    <property type="nucleotide sequence ID" value="XM_007880945.1"/>
</dbReference>
<dbReference type="InterPro" id="IPR012890">
    <property type="entry name" value="GCFC2-like"/>
</dbReference>
<accession>A0A061HAT3</accession>
<organism evidence="4 5">
    <name type="scientific">Pseudozyma flocculosa PF-1</name>
    <dbReference type="NCBI Taxonomy" id="1277687"/>
    <lineage>
        <taxon>Eukaryota</taxon>
        <taxon>Fungi</taxon>
        <taxon>Dikarya</taxon>
        <taxon>Basidiomycota</taxon>
        <taxon>Ustilaginomycotina</taxon>
        <taxon>Ustilaginomycetes</taxon>
        <taxon>Ustilaginales</taxon>
        <taxon>Ustilaginaceae</taxon>
        <taxon>Pseudozyma</taxon>
    </lineage>
</organism>
<dbReference type="AlphaFoldDB" id="A0A061HAT3"/>
<name>A0A061HAT3_9BASI</name>
<feature type="compositionally biased region" description="Low complexity" evidence="3">
    <location>
        <begin position="640"/>
        <end position="657"/>
    </location>
</feature>
<evidence type="ECO:0000256" key="3">
    <source>
        <dbReference type="SAM" id="MobiDB-lite"/>
    </source>
</evidence>
<feature type="compositionally biased region" description="Acidic residues" evidence="3">
    <location>
        <begin position="458"/>
        <end position="467"/>
    </location>
</feature>
<feature type="compositionally biased region" description="Polar residues" evidence="3">
    <location>
        <begin position="66"/>
        <end position="76"/>
    </location>
</feature>
<feature type="compositionally biased region" description="Acidic residues" evidence="3">
    <location>
        <begin position="401"/>
        <end position="413"/>
    </location>
</feature>
<feature type="compositionally biased region" description="Basic and acidic residues" evidence="3">
    <location>
        <begin position="426"/>
        <end position="449"/>
    </location>
</feature>
<dbReference type="GeneID" id="19317538"/>
<dbReference type="PANTHER" id="PTHR12214">
    <property type="entry name" value="GC-RICH SEQUENCE DNA-BINDING FACTOR"/>
    <property type="match status" value="1"/>
</dbReference>
<feature type="region of interest" description="Disordered" evidence="3">
    <location>
        <begin position="1"/>
        <end position="254"/>
    </location>
</feature>
<feature type="compositionally biased region" description="Polar residues" evidence="3">
    <location>
        <begin position="225"/>
        <end position="234"/>
    </location>
</feature>
<dbReference type="Proteomes" id="UP000053664">
    <property type="component" value="Unassembled WGS sequence"/>
</dbReference>
<dbReference type="HOGENOM" id="CLU_295971_0_0_1"/>
<dbReference type="Pfam" id="PF15458">
    <property type="entry name" value="NTR2"/>
    <property type="match status" value="1"/>
</dbReference>
<gene>
    <name evidence="4" type="ORF">PFL1_03428</name>
</gene>
<feature type="region of interest" description="Disordered" evidence="3">
    <location>
        <begin position="377"/>
        <end position="507"/>
    </location>
</feature>
<evidence type="ECO:0000256" key="2">
    <source>
        <dbReference type="ARBA" id="ARBA00023242"/>
    </source>
</evidence>
<evidence type="ECO:0008006" key="6">
    <source>
        <dbReference type="Google" id="ProtNLM"/>
    </source>
</evidence>
<feature type="compositionally biased region" description="Polar residues" evidence="3">
    <location>
        <begin position="244"/>
        <end position="254"/>
    </location>
</feature>
<dbReference type="InterPro" id="IPR028211">
    <property type="entry name" value="Ntr2"/>
</dbReference>
<feature type="compositionally biased region" description="Low complexity" evidence="3">
    <location>
        <begin position="146"/>
        <end position="169"/>
    </location>
</feature>
<evidence type="ECO:0000313" key="5">
    <source>
        <dbReference type="Proteomes" id="UP000053664"/>
    </source>
</evidence>
<dbReference type="OrthoDB" id="429427at2759"/>
<evidence type="ECO:0000313" key="4">
    <source>
        <dbReference type="EMBL" id="EPQ29140.1"/>
    </source>
</evidence>
<protein>
    <recommendedName>
        <fullName evidence="6">GCF C-terminal domain-containing protein</fullName>
    </recommendedName>
</protein>
<proteinExistence type="predicted"/>
<dbReference type="PANTHER" id="PTHR12214:SF0">
    <property type="entry name" value="LD29489P"/>
    <property type="match status" value="1"/>
</dbReference>
<feature type="region of interest" description="Disordered" evidence="3">
    <location>
        <begin position="625"/>
        <end position="665"/>
    </location>
</feature>
<feature type="compositionally biased region" description="Polar residues" evidence="3">
    <location>
        <begin position="38"/>
        <end position="47"/>
    </location>
</feature>